<keyword evidence="2" id="KW-1015">Disulfide bond</keyword>
<organism evidence="5 6">
    <name type="scientific">Mytilus coruscus</name>
    <name type="common">Sea mussel</name>
    <dbReference type="NCBI Taxonomy" id="42192"/>
    <lineage>
        <taxon>Eukaryota</taxon>
        <taxon>Metazoa</taxon>
        <taxon>Spiralia</taxon>
        <taxon>Lophotrochozoa</taxon>
        <taxon>Mollusca</taxon>
        <taxon>Bivalvia</taxon>
        <taxon>Autobranchia</taxon>
        <taxon>Pteriomorphia</taxon>
        <taxon>Mytilida</taxon>
        <taxon>Mytiloidea</taxon>
        <taxon>Mytilidae</taxon>
        <taxon>Mytilinae</taxon>
        <taxon>Mytilus</taxon>
    </lineage>
</organism>
<gene>
    <name evidence="5" type="ORF">MCOR_54390</name>
</gene>
<dbReference type="InterPro" id="IPR042235">
    <property type="entry name" value="ZP-C_dom"/>
</dbReference>
<name>A0A6J8ERA1_MYTCO</name>
<evidence type="ECO:0000256" key="2">
    <source>
        <dbReference type="ARBA" id="ARBA00023157"/>
    </source>
</evidence>
<sequence>MCRATPTNNRHDIISASLFSNKCRVEPTLGFYPLNSTSFGFRYRTFRFDTTDSVYIHCDAFVCLKSEKHNIDDCDRTCNCTRINRGKREASREIFHLVSKPIKILRQKYKMDDKTNGLESHFTQSVTLSTSANITSVNPFTSLLSLRKITIGTSSNFKTVTASSIISSSMRKTNPKTSVKQDVAEKFSAQRENDS</sequence>
<feature type="region of interest" description="Disordered" evidence="3">
    <location>
        <begin position="170"/>
        <end position="195"/>
    </location>
</feature>
<protein>
    <recommendedName>
        <fullName evidence="4">ZP domain-containing protein</fullName>
    </recommendedName>
</protein>
<dbReference type="Pfam" id="PF00100">
    <property type="entry name" value="Zona_pellucida"/>
    <property type="match status" value="1"/>
</dbReference>
<dbReference type="Proteomes" id="UP000507470">
    <property type="component" value="Unassembled WGS sequence"/>
</dbReference>
<evidence type="ECO:0000256" key="3">
    <source>
        <dbReference type="SAM" id="MobiDB-lite"/>
    </source>
</evidence>
<dbReference type="EMBL" id="CACVKT020009547">
    <property type="protein sequence ID" value="CAC5422336.1"/>
    <property type="molecule type" value="Genomic_DNA"/>
</dbReference>
<dbReference type="PANTHER" id="PTHR14002:SF43">
    <property type="entry name" value="DELTA-LIKE PROTEIN"/>
    <property type="match status" value="1"/>
</dbReference>
<keyword evidence="6" id="KW-1185">Reference proteome</keyword>
<dbReference type="InterPro" id="IPR055355">
    <property type="entry name" value="ZP-C"/>
</dbReference>
<dbReference type="OrthoDB" id="6179074at2759"/>
<feature type="domain" description="ZP" evidence="4">
    <location>
        <begin position="1"/>
        <end position="81"/>
    </location>
</feature>
<dbReference type="Gene3D" id="2.60.40.4100">
    <property type="entry name" value="Zona pellucida, ZP-C domain"/>
    <property type="match status" value="1"/>
</dbReference>
<feature type="compositionally biased region" description="Polar residues" evidence="3">
    <location>
        <begin position="170"/>
        <end position="180"/>
    </location>
</feature>
<evidence type="ECO:0000313" key="6">
    <source>
        <dbReference type="Proteomes" id="UP000507470"/>
    </source>
</evidence>
<accession>A0A6J8ERA1</accession>
<evidence type="ECO:0000259" key="4">
    <source>
        <dbReference type="PROSITE" id="PS51034"/>
    </source>
</evidence>
<dbReference type="AlphaFoldDB" id="A0A6J8ERA1"/>
<dbReference type="PANTHER" id="PTHR14002">
    <property type="entry name" value="ENDOGLIN/TGF-BETA RECEPTOR TYPE III"/>
    <property type="match status" value="1"/>
</dbReference>
<evidence type="ECO:0000313" key="5">
    <source>
        <dbReference type="EMBL" id="CAC5422336.1"/>
    </source>
</evidence>
<evidence type="ECO:0000256" key="1">
    <source>
        <dbReference type="ARBA" id="ARBA00022729"/>
    </source>
</evidence>
<reference evidence="5 6" key="1">
    <citation type="submission" date="2020-06" db="EMBL/GenBank/DDBJ databases">
        <authorList>
            <person name="Li R."/>
            <person name="Bekaert M."/>
        </authorList>
    </citation>
    <scope>NUCLEOTIDE SEQUENCE [LARGE SCALE GENOMIC DNA]</scope>
    <source>
        <strain evidence="6">wild</strain>
    </source>
</reference>
<feature type="compositionally biased region" description="Basic and acidic residues" evidence="3">
    <location>
        <begin position="182"/>
        <end position="195"/>
    </location>
</feature>
<keyword evidence="1" id="KW-0732">Signal</keyword>
<proteinExistence type="predicted"/>
<dbReference type="InterPro" id="IPR001507">
    <property type="entry name" value="ZP_dom"/>
</dbReference>
<dbReference type="PROSITE" id="PS51034">
    <property type="entry name" value="ZP_2"/>
    <property type="match status" value="1"/>
</dbReference>